<dbReference type="Proteomes" id="UP000190626">
    <property type="component" value="Unassembled WGS sequence"/>
</dbReference>
<name>A0A1V4HN92_9BACL</name>
<sequence length="72" mass="8169">MFFSIFLLKALKCKGWAWGDERWAQAGGVLDCSKVRQLLGPYLIDFEKPAKMQAFSIKSGENVRKPAIMQAF</sequence>
<reference evidence="2" key="1">
    <citation type="submission" date="2016-07" db="EMBL/GenBank/DDBJ databases">
        <authorList>
            <person name="Florea S."/>
            <person name="Webb J.S."/>
            <person name="Jaromczyk J."/>
            <person name="Schardl C.L."/>
        </authorList>
    </citation>
    <scope>NUCLEOTIDE SEQUENCE [LARGE SCALE GENOMIC DNA]</scope>
    <source>
        <strain evidence="2">CY1</strain>
    </source>
</reference>
<evidence type="ECO:0000313" key="2">
    <source>
        <dbReference type="Proteomes" id="UP000190626"/>
    </source>
</evidence>
<accession>A0A1V4HN92</accession>
<organism evidence="1 2">
    <name type="scientific">Paenibacillus ferrarius</name>
    <dbReference type="NCBI Taxonomy" id="1469647"/>
    <lineage>
        <taxon>Bacteria</taxon>
        <taxon>Bacillati</taxon>
        <taxon>Bacillota</taxon>
        <taxon>Bacilli</taxon>
        <taxon>Bacillales</taxon>
        <taxon>Paenibacillaceae</taxon>
        <taxon>Paenibacillus</taxon>
    </lineage>
</organism>
<dbReference type="AlphaFoldDB" id="A0A1V4HN92"/>
<proteinExistence type="predicted"/>
<keyword evidence="2" id="KW-1185">Reference proteome</keyword>
<protein>
    <submittedName>
        <fullName evidence="1">Uncharacterized protein</fullName>
    </submittedName>
</protein>
<comment type="caution">
    <text evidence="1">The sequence shown here is derived from an EMBL/GenBank/DDBJ whole genome shotgun (WGS) entry which is preliminary data.</text>
</comment>
<gene>
    <name evidence="1" type="ORF">BC351_20485</name>
</gene>
<dbReference type="EMBL" id="MBTG01000007">
    <property type="protein sequence ID" value="OPH59295.1"/>
    <property type="molecule type" value="Genomic_DNA"/>
</dbReference>
<evidence type="ECO:0000313" key="1">
    <source>
        <dbReference type="EMBL" id="OPH59295.1"/>
    </source>
</evidence>